<gene>
    <name evidence="4" type="ORF">GALMADRAFT_234788</name>
</gene>
<feature type="compositionally biased region" description="Low complexity" evidence="1">
    <location>
        <begin position="125"/>
        <end position="143"/>
    </location>
</feature>
<proteinExistence type="predicted"/>
<organism evidence="4 5">
    <name type="scientific">Galerina marginata (strain CBS 339.88)</name>
    <dbReference type="NCBI Taxonomy" id="685588"/>
    <lineage>
        <taxon>Eukaryota</taxon>
        <taxon>Fungi</taxon>
        <taxon>Dikarya</taxon>
        <taxon>Basidiomycota</taxon>
        <taxon>Agaricomycotina</taxon>
        <taxon>Agaricomycetes</taxon>
        <taxon>Agaricomycetidae</taxon>
        <taxon>Agaricales</taxon>
        <taxon>Agaricineae</taxon>
        <taxon>Strophariaceae</taxon>
        <taxon>Galerina</taxon>
    </lineage>
</organism>
<evidence type="ECO:0000313" key="5">
    <source>
        <dbReference type="Proteomes" id="UP000027222"/>
    </source>
</evidence>
<feature type="signal peptide" evidence="3">
    <location>
        <begin position="1"/>
        <end position="15"/>
    </location>
</feature>
<reference evidence="5" key="1">
    <citation type="journal article" date="2014" name="Proc. Natl. Acad. Sci. U.S.A.">
        <title>Extensive sampling of basidiomycete genomes demonstrates inadequacy of the white-rot/brown-rot paradigm for wood decay fungi.</title>
        <authorList>
            <person name="Riley R."/>
            <person name="Salamov A.A."/>
            <person name="Brown D.W."/>
            <person name="Nagy L.G."/>
            <person name="Floudas D."/>
            <person name="Held B.W."/>
            <person name="Levasseur A."/>
            <person name="Lombard V."/>
            <person name="Morin E."/>
            <person name="Otillar R."/>
            <person name="Lindquist E.A."/>
            <person name="Sun H."/>
            <person name="LaButti K.M."/>
            <person name="Schmutz J."/>
            <person name="Jabbour D."/>
            <person name="Luo H."/>
            <person name="Baker S.E."/>
            <person name="Pisabarro A.G."/>
            <person name="Walton J.D."/>
            <person name="Blanchette R.A."/>
            <person name="Henrissat B."/>
            <person name="Martin F."/>
            <person name="Cullen D."/>
            <person name="Hibbett D.S."/>
            <person name="Grigoriev I.V."/>
        </authorList>
    </citation>
    <scope>NUCLEOTIDE SEQUENCE [LARGE SCALE GENOMIC DNA]</scope>
    <source>
        <strain evidence="5">CBS 339.88</strain>
    </source>
</reference>
<evidence type="ECO:0000256" key="2">
    <source>
        <dbReference type="SAM" id="Phobius"/>
    </source>
</evidence>
<keyword evidence="2" id="KW-0472">Membrane</keyword>
<evidence type="ECO:0000256" key="3">
    <source>
        <dbReference type="SAM" id="SignalP"/>
    </source>
</evidence>
<sequence>MRFAKFAAFYPPVLAGLVFSRPLPYPRTATLNLPAVRDLLGLLGEDVNTTPAGGANAIHPATPTTPLAATPLPSVTTNEDTHAPPTRPNQNTAAASNNPISPTAPGTAATTAPAPTTRMIGTVITSSPPSDPAATTGASPSASVDPGYISDASHTPPGELTEWKVIGIAVITITFIATAVLSVTFFDQWWGFVRAAVCGRRAGKGMGGGKGLFGETMVPDWKKRSWEFRLASEDGHRYPTMSSLESIVKEKDKEGPEVRVGGVGGGGRREVLGVRGLASPEMAYGCM</sequence>
<evidence type="ECO:0000256" key="1">
    <source>
        <dbReference type="SAM" id="MobiDB-lite"/>
    </source>
</evidence>
<keyword evidence="5" id="KW-1185">Reference proteome</keyword>
<dbReference type="OrthoDB" id="3266475at2759"/>
<accession>A0A067U0B5</accession>
<protein>
    <recommendedName>
        <fullName evidence="6">Autophagy-related protein 27</fullName>
    </recommendedName>
</protein>
<evidence type="ECO:0008006" key="6">
    <source>
        <dbReference type="Google" id="ProtNLM"/>
    </source>
</evidence>
<evidence type="ECO:0000313" key="4">
    <source>
        <dbReference type="EMBL" id="KDR85729.1"/>
    </source>
</evidence>
<dbReference type="EMBL" id="KL142367">
    <property type="protein sequence ID" value="KDR85729.1"/>
    <property type="molecule type" value="Genomic_DNA"/>
</dbReference>
<keyword evidence="3" id="KW-0732">Signal</keyword>
<feature type="compositionally biased region" description="Low complexity" evidence="1">
    <location>
        <begin position="60"/>
        <end position="73"/>
    </location>
</feature>
<feature type="transmembrane region" description="Helical" evidence="2">
    <location>
        <begin position="165"/>
        <end position="186"/>
    </location>
</feature>
<dbReference type="HOGENOM" id="CLU_969923_0_0_1"/>
<feature type="chain" id="PRO_5012384496" description="Autophagy-related protein 27" evidence="3">
    <location>
        <begin position="16"/>
        <end position="287"/>
    </location>
</feature>
<name>A0A067U0B5_GALM3</name>
<dbReference type="Proteomes" id="UP000027222">
    <property type="component" value="Unassembled WGS sequence"/>
</dbReference>
<keyword evidence="2" id="KW-0812">Transmembrane</keyword>
<keyword evidence="2" id="KW-1133">Transmembrane helix</keyword>
<feature type="compositionally biased region" description="Polar residues" evidence="1">
    <location>
        <begin position="88"/>
        <end position="101"/>
    </location>
</feature>
<dbReference type="AlphaFoldDB" id="A0A067U0B5"/>
<feature type="compositionally biased region" description="Low complexity" evidence="1">
    <location>
        <begin position="103"/>
        <end position="117"/>
    </location>
</feature>
<feature type="region of interest" description="Disordered" evidence="1">
    <location>
        <begin position="53"/>
        <end position="156"/>
    </location>
</feature>